<dbReference type="PANTHER" id="PTHR30001:SF1">
    <property type="entry name" value="RIBONUCLEASE E_G-LIKE PROTEIN, CHLOROPLASTIC"/>
    <property type="match status" value="1"/>
</dbReference>
<evidence type="ECO:0000256" key="3">
    <source>
        <dbReference type="ARBA" id="ARBA00022490"/>
    </source>
</evidence>
<comment type="subcellular location">
    <subcellularLocation>
        <location evidence="16">Cytoplasm</location>
    </subcellularLocation>
    <subcellularLocation>
        <location evidence="16">Cell inner membrane</location>
        <topology evidence="16">Peripheral membrane protein</topology>
        <orientation evidence="16">Cytoplasmic side</orientation>
    </subcellularLocation>
</comment>
<feature type="compositionally biased region" description="Basic and acidic residues" evidence="17">
    <location>
        <begin position="743"/>
        <end position="754"/>
    </location>
</feature>
<feature type="region of interest" description="Required for zinc-mediated homotetramerization and catalytic activity" evidence="16">
    <location>
        <begin position="403"/>
        <end position="406"/>
    </location>
</feature>
<dbReference type="GO" id="GO:0008995">
    <property type="term" value="F:ribonuclease E activity"/>
    <property type="evidence" value="ECO:0007669"/>
    <property type="project" value="UniProtKB-EC"/>
</dbReference>
<keyword evidence="14 16" id="KW-0694">RNA-binding</keyword>
<dbReference type="CDD" id="cd04453">
    <property type="entry name" value="S1_RNase_E"/>
    <property type="match status" value="1"/>
</dbReference>
<feature type="compositionally biased region" description="Basic and acidic residues" evidence="17">
    <location>
        <begin position="591"/>
        <end position="678"/>
    </location>
</feature>
<dbReference type="AlphaFoldDB" id="A0A1S6HLZ6"/>
<evidence type="ECO:0000259" key="18">
    <source>
        <dbReference type="PROSITE" id="PS50126"/>
    </source>
</evidence>
<accession>A0A1S6HLZ6</accession>
<feature type="compositionally biased region" description="Basic and acidic residues" evidence="17">
    <location>
        <begin position="690"/>
        <end position="701"/>
    </location>
</feature>
<evidence type="ECO:0000256" key="14">
    <source>
        <dbReference type="ARBA" id="ARBA00022884"/>
    </source>
</evidence>
<keyword evidence="8 16" id="KW-0479">Metal-binding</keyword>
<dbReference type="SMART" id="SM00316">
    <property type="entry name" value="S1"/>
    <property type="match status" value="1"/>
</dbReference>
<keyword evidence="3 16" id="KW-0963">Cytoplasm</keyword>
<evidence type="ECO:0000256" key="9">
    <source>
        <dbReference type="ARBA" id="ARBA00022730"/>
    </source>
</evidence>
<evidence type="ECO:0000256" key="5">
    <source>
        <dbReference type="ARBA" id="ARBA00022552"/>
    </source>
</evidence>
<feature type="compositionally biased region" description="Low complexity" evidence="17">
    <location>
        <begin position="945"/>
        <end position="963"/>
    </location>
</feature>
<evidence type="ECO:0000256" key="10">
    <source>
        <dbReference type="ARBA" id="ARBA00022759"/>
    </source>
</evidence>
<keyword evidence="12 16" id="KW-0862">Zinc</keyword>
<dbReference type="InterPro" id="IPR019307">
    <property type="entry name" value="RNA-bd_AU-1/RNase_E/G"/>
</dbReference>
<keyword evidence="4 16" id="KW-0997">Cell inner membrane</keyword>
<dbReference type="NCBIfam" id="TIGR00757">
    <property type="entry name" value="RNaseEG"/>
    <property type="match status" value="1"/>
</dbReference>
<gene>
    <name evidence="16" type="primary">rne</name>
    <name evidence="19" type="ORF">Sps_01373</name>
</gene>
<evidence type="ECO:0000313" key="19">
    <source>
        <dbReference type="EMBL" id="AQS36540.1"/>
    </source>
</evidence>
<dbReference type="InterPro" id="IPR012340">
    <property type="entry name" value="NA-bd_OB-fold"/>
</dbReference>
<feature type="binding site" evidence="16">
    <location>
        <position position="406"/>
    </location>
    <ligand>
        <name>Zn(2+)</name>
        <dbReference type="ChEBI" id="CHEBI:29105"/>
        <note>ligand shared between dimeric partners</note>
    </ligand>
</feature>
<dbReference type="PANTHER" id="PTHR30001">
    <property type="entry name" value="RIBONUCLEASE"/>
    <property type="match status" value="1"/>
</dbReference>
<dbReference type="OrthoDB" id="9804278at2"/>
<dbReference type="GO" id="GO:0008270">
    <property type="term" value="F:zinc ion binding"/>
    <property type="evidence" value="ECO:0007669"/>
    <property type="project" value="UniProtKB-UniRule"/>
</dbReference>
<evidence type="ECO:0000256" key="12">
    <source>
        <dbReference type="ARBA" id="ARBA00022833"/>
    </source>
</evidence>
<dbReference type="InterPro" id="IPR004659">
    <property type="entry name" value="RNase_E/G"/>
</dbReference>
<dbReference type="EC" id="3.1.26.12" evidence="16"/>
<keyword evidence="2 16" id="KW-1003">Cell membrane</keyword>
<proteinExistence type="inferred from homology"/>
<dbReference type="GO" id="GO:0000049">
    <property type="term" value="F:tRNA binding"/>
    <property type="evidence" value="ECO:0007669"/>
    <property type="project" value="UniProtKB-KW"/>
</dbReference>
<dbReference type="GO" id="GO:0009898">
    <property type="term" value="C:cytoplasmic side of plasma membrane"/>
    <property type="evidence" value="ECO:0007669"/>
    <property type="project" value="UniProtKB-UniRule"/>
</dbReference>
<dbReference type="Proteomes" id="UP000189545">
    <property type="component" value="Chromosome"/>
</dbReference>
<protein>
    <recommendedName>
        <fullName evidence="16">Ribonuclease E</fullName>
        <shortName evidence="16">RNase E</shortName>
        <ecNumber evidence="16">3.1.26.12</ecNumber>
    </recommendedName>
</protein>
<comment type="similarity">
    <text evidence="16">Belongs to the RNase E/G family. RNase E subfamily.</text>
</comment>
<evidence type="ECO:0000256" key="17">
    <source>
        <dbReference type="SAM" id="MobiDB-lite"/>
    </source>
</evidence>
<keyword evidence="20" id="KW-1185">Reference proteome</keyword>
<sequence length="1192" mass="130704">MKRMLINATQSEELRVALVDGQQLYDLDIESPGHEQKKANIYKGKITRVEPSLEAAFVDYGADRHGFLPLKEIAREYFPKGYSFQGRPNIKEVIKEGQEVIVQIDKEERGNKGAALTTFISLAGSYLVLMPNNPRAGGISRRIEGDERTELKAALSELEVPNGMGLIVRTAGVGKDSAELAWDLKVLEHHWTAIKEASVGRPAPFLIHQESNVIVRAIRDYLRRDVGEVLIDHPRIFEEAKQHVALVRPDFADRIKRYDAEVPLFTHFQIETQIESAFQREVRLPSGGSIVIDPTEALTSIDINSARATKGSDIEETALNTNLEAADEIARQLRLRDLGGLVVIDFIDMTPVRHQREVENRMRDAVHLDRARVQLGRISRFGLMEMSRQRLRPSLEESAAHLCPRCHGQGTIRGTESLALSILRLMEEEAIKENTSQIEAIVPVDVAAFLLNEKRKAIRITEQRHDVEVYVIPDPNMTTPDYRVSRHRKDDQISESSYKLLEQPETNLYEPRKLERAAAPEPALKGFTAPVKAPEPKAKVQAAPKATEEPGLIAKFFTALGGLFKAEPQQEEPKKQNESRPQNRNNRRPARKNDSRRNESRRTRDDKEQSGDKSERSSRPNRNKRADSTEERSNRDKGEQSKRPSRHESKSTHENKSTRTRPQDDATDENPKQEVARERRQRRNMRRKVRIDNEKSQKLDEQNTAVVSDEVVVETAQAQVKEDKQSRPKRQPRKAKPRTADSQVKDDVQVEKAAENATAEVEASAQETQQDSKLDAVPQDSVTVETASTEAGSAEAKLDDADDKPREGQRRSRRSPRHLRAAGQRRRREEDDGESATDATPAFIPNETEVEFQANQVEAMAEAQSAPTIPVAPVQAEAKVEAQVRVEAKAQSAAAAPTKPAAPVQTEAPAKVKVKAEAQSASAAPAKPAAPVKTETPMKVEVKAEAQSASAAPAKPAAPVKTETPVKVEVKAEAQSASAAPAKPATPVKTETPVKVEVKAEAQSAAVAPTKPAAPVKAEAPIKIEVKAEAQSASAAPTKPAAPVQTEAPVKVEAKAEVQSASVAPTKPATPVQTEAPVKVEAKAEIKTATAAATKPATKVKVTAPVAVEAAREVITAAPVQAKPETPVKTAIKAKGASRFGTMVSSDMIAPIVETRENVDVPKGRQYEASESLQADAKPKTANSANSGMVRP</sequence>
<feature type="region of interest" description="Disordered" evidence="17">
    <location>
        <begin position="1154"/>
        <end position="1192"/>
    </location>
</feature>
<feature type="compositionally biased region" description="Low complexity" evidence="17">
    <location>
        <begin position="913"/>
        <end position="933"/>
    </location>
</feature>
<evidence type="ECO:0000256" key="16">
    <source>
        <dbReference type="HAMAP-Rule" id="MF_00970"/>
    </source>
</evidence>
<dbReference type="Pfam" id="PF00575">
    <property type="entry name" value="S1"/>
    <property type="match status" value="1"/>
</dbReference>
<feature type="compositionally biased region" description="Basic and acidic residues" evidence="17">
    <location>
        <begin position="1154"/>
        <end position="1168"/>
    </location>
</feature>
<feature type="compositionally biased region" description="Low complexity" evidence="17">
    <location>
        <begin position="785"/>
        <end position="795"/>
    </location>
</feature>
<keyword evidence="9 16" id="KW-0699">rRNA-binding</keyword>
<dbReference type="InterPro" id="IPR003029">
    <property type="entry name" value="S1_domain"/>
</dbReference>
<evidence type="ECO:0000256" key="8">
    <source>
        <dbReference type="ARBA" id="ARBA00022723"/>
    </source>
</evidence>
<comment type="cofactor">
    <cofactor evidence="16">
        <name>Mg(2+)</name>
        <dbReference type="ChEBI" id="CHEBI:18420"/>
    </cofactor>
    <text evidence="16">Binds 1 Mg(2+) ion per subunit.</text>
</comment>
<evidence type="ECO:0000256" key="15">
    <source>
        <dbReference type="ARBA" id="ARBA00023136"/>
    </source>
</evidence>
<dbReference type="HAMAP" id="MF_00970">
    <property type="entry name" value="RNase_E"/>
    <property type="match status" value="1"/>
</dbReference>
<dbReference type="NCBIfam" id="NF008074">
    <property type="entry name" value="PRK10811.1"/>
    <property type="match status" value="1"/>
</dbReference>
<dbReference type="STRING" id="225848.Sps_01373"/>
<dbReference type="InterPro" id="IPR048583">
    <property type="entry name" value="RNase_E_G_thioredoxin-like"/>
</dbReference>
<dbReference type="PROSITE" id="PS50126">
    <property type="entry name" value="S1"/>
    <property type="match status" value="1"/>
</dbReference>
<evidence type="ECO:0000256" key="1">
    <source>
        <dbReference type="ARBA" id="ARBA00005663"/>
    </source>
</evidence>
<dbReference type="Pfam" id="PF10150">
    <property type="entry name" value="RNase_E_G"/>
    <property type="match status" value="1"/>
</dbReference>
<reference evidence="19 20" key="1">
    <citation type="submission" date="2016-03" db="EMBL/GenBank/DDBJ databases">
        <title>Complete genome sequence of Shewanella psychrophila WP2, a deep sea bacterium isolated from west Pacific sediment.</title>
        <authorList>
            <person name="Xu G."/>
            <person name="Jian H."/>
        </authorList>
    </citation>
    <scope>NUCLEOTIDE SEQUENCE [LARGE SCALE GENOMIC DNA]</scope>
    <source>
        <strain evidence="19 20">WP2</strain>
    </source>
</reference>
<keyword evidence="6 16" id="KW-0819">tRNA processing</keyword>
<comment type="function">
    <text evidence="16">Endoribonuclease that plays a central role in RNA processing and decay. Required for the maturation of 5S and 16S rRNAs and the majority of tRNAs. Also involved in the degradation of most mRNAs.</text>
</comment>
<dbReference type="GO" id="GO:0006402">
    <property type="term" value="P:mRNA catabolic process"/>
    <property type="evidence" value="ECO:0007669"/>
    <property type="project" value="UniProtKB-UniRule"/>
</dbReference>
<comment type="catalytic activity">
    <reaction evidence="16">
        <text>Endonucleolytic cleavage of single-stranded RNA in A- and U-rich regions.</text>
        <dbReference type="EC" id="3.1.26.12"/>
    </reaction>
</comment>
<feature type="binding site" evidence="16">
    <location>
        <position position="345"/>
    </location>
    <ligand>
        <name>Mg(2+)</name>
        <dbReference type="ChEBI" id="CHEBI:18420"/>
        <note>catalytic</note>
    </ligand>
</feature>
<comment type="cofactor">
    <cofactor evidence="16">
        <name>Zn(2+)</name>
        <dbReference type="ChEBI" id="CHEBI:29105"/>
    </cofactor>
    <text evidence="16">Binds 2 Zn(2+) ions per homotetramer.</text>
</comment>
<dbReference type="Gene3D" id="2.40.50.140">
    <property type="entry name" value="Nucleic acid-binding proteins"/>
    <property type="match status" value="1"/>
</dbReference>
<feature type="binding site" evidence="16">
    <location>
        <position position="302"/>
    </location>
    <ligand>
        <name>Mg(2+)</name>
        <dbReference type="ChEBI" id="CHEBI:18420"/>
        <note>catalytic</note>
    </ligand>
</feature>
<dbReference type="RefSeq" id="WP_077751838.1">
    <property type="nucleotide sequence ID" value="NZ_CP014782.1"/>
</dbReference>
<keyword evidence="16" id="KW-0820">tRNA-binding</keyword>
<feature type="region of interest" description="Disordered" evidence="17">
    <location>
        <begin position="481"/>
        <end position="512"/>
    </location>
</feature>
<feature type="compositionally biased region" description="Basic residues" evidence="17">
    <location>
        <begin position="727"/>
        <end position="737"/>
    </location>
</feature>
<dbReference type="GO" id="GO:0005737">
    <property type="term" value="C:cytoplasm"/>
    <property type="evidence" value="ECO:0007669"/>
    <property type="project" value="UniProtKB-SubCell"/>
</dbReference>
<feature type="binding site" evidence="16">
    <location>
        <position position="403"/>
    </location>
    <ligand>
        <name>Zn(2+)</name>
        <dbReference type="ChEBI" id="CHEBI:29105"/>
        <note>ligand shared between dimeric partners</note>
    </ligand>
</feature>
<feature type="compositionally biased region" description="Basic and acidic residues" evidence="17">
    <location>
        <begin position="796"/>
        <end position="810"/>
    </location>
</feature>
<feature type="compositionally biased region" description="Basic residues" evidence="17">
    <location>
        <begin position="811"/>
        <end position="826"/>
    </location>
</feature>
<keyword evidence="5 16" id="KW-0698">rRNA processing</keyword>
<dbReference type="EMBL" id="CP014782">
    <property type="protein sequence ID" value="AQS36540.1"/>
    <property type="molecule type" value="Genomic_DNA"/>
</dbReference>
<organism evidence="19 20">
    <name type="scientific">Shewanella psychrophila</name>
    <dbReference type="NCBI Taxonomy" id="225848"/>
    <lineage>
        <taxon>Bacteria</taxon>
        <taxon>Pseudomonadati</taxon>
        <taxon>Pseudomonadota</taxon>
        <taxon>Gammaproteobacteria</taxon>
        <taxon>Alteromonadales</taxon>
        <taxon>Shewanellaceae</taxon>
        <taxon>Shewanella</taxon>
    </lineage>
</organism>
<dbReference type="GO" id="GO:0006364">
    <property type="term" value="P:rRNA processing"/>
    <property type="evidence" value="ECO:0007669"/>
    <property type="project" value="UniProtKB-UniRule"/>
</dbReference>
<evidence type="ECO:0000256" key="13">
    <source>
        <dbReference type="ARBA" id="ARBA00022842"/>
    </source>
</evidence>
<keyword evidence="10 16" id="KW-0255">Endonuclease</keyword>
<keyword evidence="15 16" id="KW-0472">Membrane</keyword>
<feature type="domain" description="S1 motif" evidence="18">
    <location>
        <begin position="39"/>
        <end position="119"/>
    </location>
</feature>
<evidence type="ECO:0000256" key="4">
    <source>
        <dbReference type="ARBA" id="ARBA00022519"/>
    </source>
</evidence>
<keyword evidence="13 16" id="KW-0460">Magnesium</keyword>
<feature type="compositionally biased region" description="Polar residues" evidence="17">
    <location>
        <begin position="1181"/>
        <end position="1192"/>
    </location>
</feature>
<dbReference type="InterPro" id="IPR028878">
    <property type="entry name" value="RNase_E"/>
</dbReference>
<keyword evidence="11 16" id="KW-0378">Hydrolase</keyword>
<feature type="region of interest" description="Disordered" evidence="17">
    <location>
        <begin position="566"/>
        <end position="867"/>
    </location>
</feature>
<comment type="subunit">
    <text evidence="16">Component of the RNA degradosome, which is a multiprotein complex involved in RNA processing and mRNA degradation. Within the RNA degradosome, RNase E assembles into a homotetramer formed by a dimer of dimers.</text>
</comment>
<dbReference type="Gene3D" id="3.40.1260.20">
    <property type="entry name" value="Ribonuclease E, catalytic domain"/>
    <property type="match status" value="1"/>
</dbReference>
<feature type="region of interest" description="Disordered" evidence="17">
    <location>
        <begin position="913"/>
        <end position="963"/>
    </location>
</feature>
<dbReference type="GO" id="GO:0000287">
    <property type="term" value="F:magnesium ion binding"/>
    <property type="evidence" value="ECO:0007669"/>
    <property type="project" value="UniProtKB-UniRule"/>
</dbReference>
<feature type="region of interest" description="Disordered" evidence="17">
    <location>
        <begin position="527"/>
        <end position="546"/>
    </location>
</feature>
<dbReference type="GO" id="GO:0019843">
    <property type="term" value="F:rRNA binding"/>
    <property type="evidence" value="ECO:0007669"/>
    <property type="project" value="UniProtKB-KW"/>
</dbReference>
<feature type="region of interest" description="Disordered" evidence="17">
    <location>
        <begin position="1056"/>
        <end position="1077"/>
    </location>
</feature>
<keyword evidence="7 16" id="KW-0540">Nuclease</keyword>
<evidence type="ECO:0000256" key="11">
    <source>
        <dbReference type="ARBA" id="ARBA00022801"/>
    </source>
</evidence>
<comment type="similarity">
    <text evidence="1">Belongs to the RNase E/G family. RNase G subfamily.</text>
</comment>
<evidence type="ECO:0000256" key="2">
    <source>
        <dbReference type="ARBA" id="ARBA00022475"/>
    </source>
</evidence>
<dbReference type="KEGG" id="spsw:Sps_01373"/>
<dbReference type="FunFam" id="2.40.50.140:FF:000040">
    <property type="entry name" value="Ribonuclease E"/>
    <property type="match status" value="1"/>
</dbReference>
<evidence type="ECO:0000313" key="20">
    <source>
        <dbReference type="Proteomes" id="UP000189545"/>
    </source>
</evidence>
<dbReference type="Pfam" id="PF20833">
    <property type="entry name" value="RNase_E_G_Thio"/>
    <property type="match status" value="1"/>
</dbReference>
<dbReference type="FunFam" id="3.40.1260.20:FF:000002">
    <property type="entry name" value="Ribonuclease E"/>
    <property type="match status" value="1"/>
</dbReference>
<name>A0A1S6HLZ6_9GAMM</name>
<feature type="compositionally biased region" description="Basic residues" evidence="17">
    <location>
        <begin position="679"/>
        <end position="689"/>
    </location>
</feature>
<dbReference type="GO" id="GO:0008033">
    <property type="term" value="P:tRNA processing"/>
    <property type="evidence" value="ECO:0007669"/>
    <property type="project" value="UniProtKB-UniRule"/>
</dbReference>
<evidence type="ECO:0000256" key="7">
    <source>
        <dbReference type="ARBA" id="ARBA00022722"/>
    </source>
</evidence>
<dbReference type="SUPFAM" id="SSF50249">
    <property type="entry name" value="Nucleic acid-binding proteins"/>
    <property type="match status" value="1"/>
</dbReference>
<evidence type="ECO:0000256" key="6">
    <source>
        <dbReference type="ARBA" id="ARBA00022694"/>
    </source>
</evidence>